<evidence type="ECO:0000256" key="8">
    <source>
        <dbReference type="ARBA" id="ARBA00022741"/>
    </source>
</evidence>
<gene>
    <name evidence="18" type="ORF">HYG85_21750</name>
</gene>
<dbReference type="PANTHER" id="PTHR45528">
    <property type="entry name" value="SENSOR HISTIDINE KINASE CPXA"/>
    <property type="match status" value="1"/>
</dbReference>
<dbReference type="InterPro" id="IPR003661">
    <property type="entry name" value="HisK_dim/P_dom"/>
</dbReference>
<dbReference type="EMBL" id="CP058561">
    <property type="protein sequence ID" value="QUH31403.1"/>
    <property type="molecule type" value="Genomic_DNA"/>
</dbReference>
<evidence type="ECO:0000256" key="1">
    <source>
        <dbReference type="ARBA" id="ARBA00000085"/>
    </source>
</evidence>
<dbReference type="InterPro" id="IPR050398">
    <property type="entry name" value="HssS/ArlS-like"/>
</dbReference>
<dbReference type="Pfam" id="PF02518">
    <property type="entry name" value="HATPase_c"/>
    <property type="match status" value="1"/>
</dbReference>
<dbReference type="InterPro" id="IPR004358">
    <property type="entry name" value="Sig_transdc_His_kin-like_C"/>
</dbReference>
<keyword evidence="13 15" id="KW-0472">Membrane</keyword>
<feature type="transmembrane region" description="Helical" evidence="15">
    <location>
        <begin position="177"/>
        <end position="198"/>
    </location>
</feature>
<evidence type="ECO:0000259" key="17">
    <source>
        <dbReference type="PROSITE" id="PS50885"/>
    </source>
</evidence>
<keyword evidence="8" id="KW-0547">Nucleotide-binding</keyword>
<dbReference type="Pfam" id="PF00512">
    <property type="entry name" value="HisKA"/>
    <property type="match status" value="1"/>
</dbReference>
<dbReference type="EC" id="2.7.13.3" evidence="3"/>
<reference evidence="18 19" key="1">
    <citation type="submission" date="2020-07" db="EMBL/GenBank/DDBJ databases">
        <title>Vallitalea guaymasensis genome.</title>
        <authorList>
            <person name="Postec A."/>
        </authorList>
    </citation>
    <scope>NUCLEOTIDE SEQUENCE [LARGE SCALE GENOMIC DNA]</scope>
    <source>
        <strain evidence="18 19">Ra1766G1</strain>
    </source>
</reference>
<dbReference type="InterPro" id="IPR003660">
    <property type="entry name" value="HAMP_dom"/>
</dbReference>
<keyword evidence="12" id="KW-0902">Two-component regulatory system</keyword>
<dbReference type="SUPFAM" id="SSF55874">
    <property type="entry name" value="ATPase domain of HSP90 chaperone/DNA topoisomerase II/histidine kinase"/>
    <property type="match status" value="1"/>
</dbReference>
<evidence type="ECO:0000256" key="3">
    <source>
        <dbReference type="ARBA" id="ARBA00012438"/>
    </source>
</evidence>
<dbReference type="Pfam" id="PF00672">
    <property type="entry name" value="HAMP"/>
    <property type="match status" value="1"/>
</dbReference>
<dbReference type="InterPro" id="IPR036890">
    <property type="entry name" value="HATPase_C_sf"/>
</dbReference>
<dbReference type="GO" id="GO:0005886">
    <property type="term" value="C:plasma membrane"/>
    <property type="evidence" value="ECO:0007669"/>
    <property type="project" value="UniProtKB-SubCell"/>
</dbReference>
<keyword evidence="4" id="KW-1003">Cell membrane</keyword>
<feature type="coiled-coil region" evidence="14">
    <location>
        <begin position="233"/>
        <end position="267"/>
    </location>
</feature>
<dbReference type="GO" id="GO:0005524">
    <property type="term" value="F:ATP binding"/>
    <property type="evidence" value="ECO:0007669"/>
    <property type="project" value="UniProtKB-KW"/>
</dbReference>
<dbReference type="Gene3D" id="3.30.565.10">
    <property type="entry name" value="Histidine kinase-like ATPase, C-terminal domain"/>
    <property type="match status" value="1"/>
</dbReference>
<accession>A0A8J8SE02</accession>
<evidence type="ECO:0000256" key="13">
    <source>
        <dbReference type="ARBA" id="ARBA00023136"/>
    </source>
</evidence>
<keyword evidence="7 15" id="KW-0812">Transmembrane</keyword>
<dbReference type="InterPro" id="IPR003594">
    <property type="entry name" value="HATPase_dom"/>
</dbReference>
<comment type="subcellular location">
    <subcellularLocation>
        <location evidence="2">Cell membrane</location>
        <topology evidence="2">Multi-pass membrane protein</topology>
    </subcellularLocation>
</comment>
<proteinExistence type="predicted"/>
<evidence type="ECO:0000256" key="12">
    <source>
        <dbReference type="ARBA" id="ARBA00023012"/>
    </source>
</evidence>
<evidence type="ECO:0000256" key="11">
    <source>
        <dbReference type="ARBA" id="ARBA00022989"/>
    </source>
</evidence>
<dbReference type="CDD" id="cd00075">
    <property type="entry name" value="HATPase"/>
    <property type="match status" value="1"/>
</dbReference>
<feature type="domain" description="Histidine kinase" evidence="16">
    <location>
        <begin position="263"/>
        <end position="474"/>
    </location>
</feature>
<dbReference type="InterPro" id="IPR036097">
    <property type="entry name" value="HisK_dim/P_sf"/>
</dbReference>
<evidence type="ECO:0000256" key="5">
    <source>
        <dbReference type="ARBA" id="ARBA00022553"/>
    </source>
</evidence>
<dbReference type="CDD" id="cd00082">
    <property type="entry name" value="HisKA"/>
    <property type="match status" value="1"/>
</dbReference>
<organism evidence="18 19">
    <name type="scientific">Vallitalea guaymasensis</name>
    <dbReference type="NCBI Taxonomy" id="1185412"/>
    <lineage>
        <taxon>Bacteria</taxon>
        <taxon>Bacillati</taxon>
        <taxon>Bacillota</taxon>
        <taxon>Clostridia</taxon>
        <taxon>Lachnospirales</taxon>
        <taxon>Vallitaleaceae</taxon>
        <taxon>Vallitalea</taxon>
    </lineage>
</organism>
<keyword evidence="14" id="KW-0175">Coiled coil</keyword>
<evidence type="ECO:0000256" key="6">
    <source>
        <dbReference type="ARBA" id="ARBA00022679"/>
    </source>
</evidence>
<dbReference type="SUPFAM" id="SSF47384">
    <property type="entry name" value="Homodimeric domain of signal transducing histidine kinase"/>
    <property type="match status" value="1"/>
</dbReference>
<dbReference type="CDD" id="cd06225">
    <property type="entry name" value="HAMP"/>
    <property type="match status" value="1"/>
</dbReference>
<keyword evidence="10" id="KW-0067">ATP-binding</keyword>
<evidence type="ECO:0000256" key="7">
    <source>
        <dbReference type="ARBA" id="ARBA00022692"/>
    </source>
</evidence>
<evidence type="ECO:0000313" key="19">
    <source>
        <dbReference type="Proteomes" id="UP000677305"/>
    </source>
</evidence>
<dbReference type="Proteomes" id="UP000677305">
    <property type="component" value="Chromosome"/>
</dbReference>
<dbReference type="Gene3D" id="1.10.287.130">
    <property type="match status" value="1"/>
</dbReference>
<evidence type="ECO:0000256" key="10">
    <source>
        <dbReference type="ARBA" id="ARBA00022840"/>
    </source>
</evidence>
<dbReference type="SUPFAM" id="SSF158472">
    <property type="entry name" value="HAMP domain-like"/>
    <property type="match status" value="1"/>
</dbReference>
<protein>
    <recommendedName>
        <fullName evidence="3">histidine kinase</fullName>
        <ecNumber evidence="3">2.7.13.3</ecNumber>
    </recommendedName>
</protein>
<dbReference type="PROSITE" id="PS50885">
    <property type="entry name" value="HAMP"/>
    <property type="match status" value="1"/>
</dbReference>
<feature type="transmembrane region" description="Helical" evidence="15">
    <location>
        <begin position="7"/>
        <end position="27"/>
    </location>
</feature>
<dbReference type="RefSeq" id="WP_212691440.1">
    <property type="nucleotide sequence ID" value="NZ_CP058561.1"/>
</dbReference>
<dbReference type="KEGG" id="vgu:HYG85_21750"/>
<evidence type="ECO:0000256" key="4">
    <source>
        <dbReference type="ARBA" id="ARBA00022475"/>
    </source>
</evidence>
<sequence length="480" mass="56243">MKIWFKLYLFSIILFSLIFWITVFVIIETFHNNTLTQQVTNSLNEHQNIYNGINMDIPAYEKLQRYSRDTLSSTQTLVSSFNVYASNYNSDNFYLELYNDKQEVIFSNTNFIDNISREDLNNLKPNTRQYIIKDIGDRSYIFISSILKFSDDNYYFSYIYDLTNIYDERSEQYNFTLKLYLCFLVVFMFLMFIISNFLTKPLSKLTQATIKITKGKYSERVSVRSGDEIGILADNFNHMADEISTKIDKLQEQNNEKQRFIENLTHELRTPLTSIIGYADYLQRSKYDEKVFYEGLEYIHKEGQRLQQLSFKLMDLLLIKKDSFEFQKYGIKDICSQSIGTLRPKILEKSIDIELIGDDFECYMEQDLMQVFFINFIENAIRASYEDSRIIISIDSNNQQVTITDYGIGMDQENIDKIFEPFYMIDKSRTRSENGAGLGLALCTKIAEFHHIKIDVVSELNKGTSIVLTFNNNQGGNQDA</sequence>
<dbReference type="Gene3D" id="6.10.340.10">
    <property type="match status" value="1"/>
</dbReference>
<evidence type="ECO:0000256" key="2">
    <source>
        <dbReference type="ARBA" id="ARBA00004651"/>
    </source>
</evidence>
<comment type="catalytic activity">
    <reaction evidence="1">
        <text>ATP + protein L-histidine = ADP + protein N-phospho-L-histidine.</text>
        <dbReference type="EC" id="2.7.13.3"/>
    </reaction>
</comment>
<dbReference type="PROSITE" id="PS50109">
    <property type="entry name" value="HIS_KIN"/>
    <property type="match status" value="1"/>
</dbReference>
<evidence type="ECO:0000259" key="16">
    <source>
        <dbReference type="PROSITE" id="PS50109"/>
    </source>
</evidence>
<dbReference type="SMART" id="SM00304">
    <property type="entry name" value="HAMP"/>
    <property type="match status" value="1"/>
</dbReference>
<evidence type="ECO:0000256" key="9">
    <source>
        <dbReference type="ARBA" id="ARBA00022777"/>
    </source>
</evidence>
<dbReference type="SMART" id="SM00388">
    <property type="entry name" value="HisKA"/>
    <property type="match status" value="1"/>
</dbReference>
<keyword evidence="19" id="KW-1185">Reference proteome</keyword>
<keyword evidence="6" id="KW-0808">Transferase</keyword>
<evidence type="ECO:0000256" key="14">
    <source>
        <dbReference type="SAM" id="Coils"/>
    </source>
</evidence>
<dbReference type="PANTHER" id="PTHR45528:SF1">
    <property type="entry name" value="SENSOR HISTIDINE KINASE CPXA"/>
    <property type="match status" value="1"/>
</dbReference>
<evidence type="ECO:0000313" key="18">
    <source>
        <dbReference type="EMBL" id="QUH31403.1"/>
    </source>
</evidence>
<keyword evidence="9 18" id="KW-0418">Kinase</keyword>
<dbReference type="GO" id="GO:0000155">
    <property type="term" value="F:phosphorelay sensor kinase activity"/>
    <property type="evidence" value="ECO:0007669"/>
    <property type="project" value="InterPro"/>
</dbReference>
<dbReference type="InterPro" id="IPR005467">
    <property type="entry name" value="His_kinase_dom"/>
</dbReference>
<evidence type="ECO:0000256" key="15">
    <source>
        <dbReference type="SAM" id="Phobius"/>
    </source>
</evidence>
<feature type="domain" description="HAMP" evidence="17">
    <location>
        <begin position="196"/>
        <end position="248"/>
    </location>
</feature>
<name>A0A8J8SE02_9FIRM</name>
<dbReference type="SMART" id="SM00387">
    <property type="entry name" value="HATPase_c"/>
    <property type="match status" value="1"/>
</dbReference>
<keyword evidence="11 15" id="KW-1133">Transmembrane helix</keyword>
<keyword evidence="5" id="KW-0597">Phosphoprotein</keyword>
<dbReference type="PRINTS" id="PR00344">
    <property type="entry name" value="BCTRLSENSOR"/>
</dbReference>
<dbReference type="AlphaFoldDB" id="A0A8J8SE02"/>